<protein>
    <submittedName>
        <fullName evidence="2">Uncharacterized protein</fullName>
    </submittedName>
</protein>
<name>A0A0X3NRG7_SCHSO</name>
<sequence>PFNGPYLTRCMTMSVTADSSPIAFLEDVNCASNHITQLLDTEVKALSDIFDEKVKNLFLFHLSPNGDNTSDDEDHDTSLESAAGGLKEQFSSLVTLTEKVARVNQLSAKLSQVRKQIEEKRRCLTDMYSPYIKLDHCNGSPTAFKGALQFLVDQKSLELSASLREVSISKQRCDSERLASELENRRSFNLSDAISSPEFEENRTLDEIQKARVGHVERVDNSHLLLDVSKSSLFPTLAGRSDNFSMPTSPGTIDSTDGLSTRFHTRIITEKGLPYQRLDEIHPLCGNPSTMQLARLASDSLVPSLVSNAMLWQYVAQANEQELNIPRETD</sequence>
<evidence type="ECO:0000256" key="1">
    <source>
        <dbReference type="SAM" id="Coils"/>
    </source>
</evidence>
<keyword evidence="1" id="KW-0175">Coiled coil</keyword>
<dbReference type="EMBL" id="GEEE01020990">
    <property type="protein sequence ID" value="JAP42235.1"/>
    <property type="molecule type" value="Transcribed_RNA"/>
</dbReference>
<feature type="coiled-coil region" evidence="1">
    <location>
        <begin position="96"/>
        <end position="123"/>
    </location>
</feature>
<reference evidence="2" key="1">
    <citation type="submission" date="2016-01" db="EMBL/GenBank/DDBJ databases">
        <title>Reference transcriptome for the parasite Schistocephalus solidus: insights into the molecular evolution of parasitism.</title>
        <authorList>
            <person name="Hebert F.O."/>
            <person name="Grambauer S."/>
            <person name="Barber I."/>
            <person name="Landry C.R."/>
            <person name="Aubin-Horth N."/>
        </authorList>
    </citation>
    <scope>NUCLEOTIDE SEQUENCE</scope>
</reference>
<gene>
    <name evidence="2" type="ORF">TR151002</name>
</gene>
<evidence type="ECO:0000313" key="2">
    <source>
        <dbReference type="EMBL" id="JAP42235.1"/>
    </source>
</evidence>
<organism evidence="2">
    <name type="scientific">Schistocephalus solidus</name>
    <name type="common">Tapeworm</name>
    <dbReference type="NCBI Taxonomy" id="70667"/>
    <lineage>
        <taxon>Eukaryota</taxon>
        <taxon>Metazoa</taxon>
        <taxon>Spiralia</taxon>
        <taxon>Lophotrochozoa</taxon>
        <taxon>Platyhelminthes</taxon>
        <taxon>Cestoda</taxon>
        <taxon>Eucestoda</taxon>
        <taxon>Diphyllobothriidea</taxon>
        <taxon>Diphyllobothriidae</taxon>
        <taxon>Schistocephalus</taxon>
    </lineage>
</organism>
<feature type="non-terminal residue" evidence="2">
    <location>
        <position position="1"/>
    </location>
</feature>
<accession>A0A0X3NRG7</accession>
<dbReference type="AlphaFoldDB" id="A0A0X3NRG7"/>
<proteinExistence type="predicted"/>